<dbReference type="GO" id="GO:0016740">
    <property type="term" value="F:transferase activity"/>
    <property type="evidence" value="ECO:0007669"/>
    <property type="project" value="UniProtKB-KW"/>
</dbReference>
<evidence type="ECO:0000256" key="3">
    <source>
        <dbReference type="ARBA" id="ARBA00010008"/>
    </source>
</evidence>
<keyword evidence="4" id="KW-0808">Transferase</keyword>
<dbReference type="STRING" id="1393122.SAMN05660895_0076"/>
<evidence type="ECO:0000256" key="5">
    <source>
        <dbReference type="ARBA" id="ARBA00022898"/>
    </source>
</evidence>
<dbReference type="InterPro" id="IPR004839">
    <property type="entry name" value="Aminotransferase_I/II_large"/>
</dbReference>
<dbReference type="GO" id="GO:0009102">
    <property type="term" value="P:biotin biosynthetic process"/>
    <property type="evidence" value="ECO:0007669"/>
    <property type="project" value="TreeGrafter"/>
</dbReference>
<evidence type="ECO:0000259" key="7">
    <source>
        <dbReference type="Pfam" id="PF00155"/>
    </source>
</evidence>
<evidence type="ECO:0000256" key="4">
    <source>
        <dbReference type="ARBA" id="ARBA00022679"/>
    </source>
</evidence>
<dbReference type="GO" id="GO:0030170">
    <property type="term" value="F:pyridoxal phosphate binding"/>
    <property type="evidence" value="ECO:0007669"/>
    <property type="project" value="InterPro"/>
</dbReference>
<dbReference type="InterPro" id="IPR015421">
    <property type="entry name" value="PyrdxlP-dep_Trfase_major"/>
</dbReference>
<keyword evidence="5 6" id="KW-0663">Pyridoxal phosphate</keyword>
<comment type="pathway">
    <text evidence="2">Lipid metabolism.</text>
</comment>
<dbReference type="Gene3D" id="3.40.640.10">
    <property type="entry name" value="Type I PLP-dependent aspartate aminotransferase-like (Major domain)"/>
    <property type="match status" value="1"/>
</dbReference>
<evidence type="ECO:0000256" key="1">
    <source>
        <dbReference type="ARBA" id="ARBA00001933"/>
    </source>
</evidence>
<dbReference type="RefSeq" id="WP_092456143.1">
    <property type="nucleotide sequence ID" value="NZ_FPCJ01000001.1"/>
</dbReference>
<name>A0A1I7MXU7_9BACT</name>
<dbReference type="Proteomes" id="UP000199537">
    <property type="component" value="Unassembled WGS sequence"/>
</dbReference>
<keyword evidence="9" id="KW-1185">Reference proteome</keyword>
<dbReference type="InterPro" id="IPR015424">
    <property type="entry name" value="PyrdxlP-dep_Trfase"/>
</dbReference>
<gene>
    <name evidence="8" type="ORF">SAMN05660895_0076</name>
</gene>
<evidence type="ECO:0000313" key="9">
    <source>
        <dbReference type="Proteomes" id="UP000199537"/>
    </source>
</evidence>
<dbReference type="InterPro" id="IPR001917">
    <property type="entry name" value="Aminotrans_II_pyridoxalP_BS"/>
</dbReference>
<dbReference type="InterPro" id="IPR050087">
    <property type="entry name" value="AON_synthase_class-II"/>
</dbReference>
<accession>A0A1I7MXU7</accession>
<dbReference type="EMBL" id="FPCJ01000001">
    <property type="protein sequence ID" value="SFV27259.1"/>
    <property type="molecule type" value="Genomic_DNA"/>
</dbReference>
<proteinExistence type="inferred from homology"/>
<sequence length="383" mass="42876">MYTAYLQRFLAEKKAQQAYRELRLAQGIDFCSNDYLGLARDKVFQLHITEWIAAHHLGHGSTGSRLLSGAYALLDEVEQYIAQFHQAPAALIFSSGYMANLALMSAIPQRGDLVLYDQFIHASLRDGLRMSFARHRAFTHNDLHQLEELLRKERAHHPHQRIFVVAESIYSMDGDQPDLVQLTSICEQYEAALLIDEAHAVGVIGPKGEGLVQSMGVTEKCFARVVTFGKALGAHGAAILGSELLRQYLINTARPLIYSTALPPASLAAVYLAYQQIPEMHNQRRYLQYLAACWQQHMQAHSQSISPIQVVRIPGNARVKACAQHLQAAGFDVRPILHPTVPAGEERLRIVLHSFNTEQEVMALAQKLTEWLNAAHQDDTGKR</sequence>
<comment type="cofactor">
    <cofactor evidence="1 6">
        <name>pyridoxal 5'-phosphate</name>
        <dbReference type="ChEBI" id="CHEBI:597326"/>
    </cofactor>
</comment>
<dbReference type="PANTHER" id="PTHR13693:SF77">
    <property type="entry name" value="8-AMINO-7-OXONONANOATE SYNTHASE"/>
    <property type="match status" value="1"/>
</dbReference>
<dbReference type="Pfam" id="PF00155">
    <property type="entry name" value="Aminotran_1_2"/>
    <property type="match status" value="1"/>
</dbReference>
<evidence type="ECO:0000256" key="2">
    <source>
        <dbReference type="ARBA" id="ARBA00005189"/>
    </source>
</evidence>
<dbReference type="Gene3D" id="3.90.1150.10">
    <property type="entry name" value="Aspartate Aminotransferase, domain 1"/>
    <property type="match status" value="1"/>
</dbReference>
<dbReference type="OrthoDB" id="9807157at2"/>
<dbReference type="PANTHER" id="PTHR13693">
    <property type="entry name" value="CLASS II AMINOTRANSFERASE/8-AMINO-7-OXONONANOATE SYNTHASE"/>
    <property type="match status" value="1"/>
</dbReference>
<feature type="domain" description="Aminotransferase class I/classII large" evidence="7">
    <location>
        <begin position="27"/>
        <end position="367"/>
    </location>
</feature>
<evidence type="ECO:0000313" key="8">
    <source>
        <dbReference type="EMBL" id="SFV27259.1"/>
    </source>
</evidence>
<dbReference type="AlphaFoldDB" id="A0A1I7MXU7"/>
<evidence type="ECO:0000256" key="6">
    <source>
        <dbReference type="RuleBase" id="RU003693"/>
    </source>
</evidence>
<protein>
    <submittedName>
        <fullName evidence="8">8-amino-7-oxononanoate synthase</fullName>
    </submittedName>
</protein>
<organism evidence="8 9">
    <name type="scientific">Thermoflavifilum thermophilum</name>
    <dbReference type="NCBI Taxonomy" id="1393122"/>
    <lineage>
        <taxon>Bacteria</taxon>
        <taxon>Pseudomonadati</taxon>
        <taxon>Bacteroidota</taxon>
        <taxon>Chitinophagia</taxon>
        <taxon>Chitinophagales</taxon>
        <taxon>Chitinophagaceae</taxon>
        <taxon>Thermoflavifilum</taxon>
    </lineage>
</organism>
<dbReference type="PROSITE" id="PS00599">
    <property type="entry name" value="AA_TRANSFER_CLASS_2"/>
    <property type="match status" value="1"/>
</dbReference>
<reference evidence="9" key="1">
    <citation type="submission" date="2016-10" db="EMBL/GenBank/DDBJ databases">
        <authorList>
            <person name="Varghese N."/>
            <person name="Submissions S."/>
        </authorList>
    </citation>
    <scope>NUCLEOTIDE SEQUENCE [LARGE SCALE GENOMIC DNA]</scope>
    <source>
        <strain evidence="9">DSM 14807</strain>
    </source>
</reference>
<dbReference type="SUPFAM" id="SSF53383">
    <property type="entry name" value="PLP-dependent transferases"/>
    <property type="match status" value="1"/>
</dbReference>
<dbReference type="InterPro" id="IPR015422">
    <property type="entry name" value="PyrdxlP-dep_Trfase_small"/>
</dbReference>
<comment type="similarity">
    <text evidence="3">Belongs to the class-II pyridoxal-phosphate-dependent aminotransferase family. BioF subfamily.</text>
</comment>